<proteinExistence type="predicted"/>
<keyword evidence="2" id="KW-1185">Reference proteome</keyword>
<sequence>MRMRSALIMAFNQKQLKLSSPARRRLSTGEIFNYIAVDAYLMAESLFWFHMEWSLVLQLILSIGVLLTVVNLSAFPVLVPILVIGYLNVPYAKTCKKWQSLYKIAQDERLRATTETLNNMKII</sequence>
<name>A0ACC0ZRY0_9ROSI</name>
<dbReference type="EMBL" id="CM047910">
    <property type="protein sequence ID" value="KAJ0075529.1"/>
    <property type="molecule type" value="Genomic_DNA"/>
</dbReference>
<evidence type="ECO:0000313" key="2">
    <source>
        <dbReference type="Proteomes" id="UP001164250"/>
    </source>
</evidence>
<protein>
    <submittedName>
        <fullName evidence="1">Uncharacterized protein</fullName>
    </submittedName>
</protein>
<evidence type="ECO:0000313" key="1">
    <source>
        <dbReference type="EMBL" id="KAJ0075529.1"/>
    </source>
</evidence>
<comment type="caution">
    <text evidence="1">The sequence shown here is derived from an EMBL/GenBank/DDBJ whole genome shotgun (WGS) entry which is preliminary data.</text>
</comment>
<organism evidence="1 2">
    <name type="scientific">Pistacia atlantica</name>
    <dbReference type="NCBI Taxonomy" id="434234"/>
    <lineage>
        <taxon>Eukaryota</taxon>
        <taxon>Viridiplantae</taxon>
        <taxon>Streptophyta</taxon>
        <taxon>Embryophyta</taxon>
        <taxon>Tracheophyta</taxon>
        <taxon>Spermatophyta</taxon>
        <taxon>Magnoliopsida</taxon>
        <taxon>eudicotyledons</taxon>
        <taxon>Gunneridae</taxon>
        <taxon>Pentapetalae</taxon>
        <taxon>rosids</taxon>
        <taxon>malvids</taxon>
        <taxon>Sapindales</taxon>
        <taxon>Anacardiaceae</taxon>
        <taxon>Pistacia</taxon>
    </lineage>
</organism>
<dbReference type="Proteomes" id="UP001164250">
    <property type="component" value="Chromosome 15"/>
</dbReference>
<gene>
    <name evidence="1" type="ORF">Patl1_33435</name>
</gene>
<reference evidence="2" key="1">
    <citation type="journal article" date="2023" name="G3 (Bethesda)">
        <title>Genome assembly and association tests identify interacting loci associated with vigor, precocity, and sex in interspecific pistachio rootstocks.</title>
        <authorList>
            <person name="Palmer W."/>
            <person name="Jacygrad E."/>
            <person name="Sagayaradj S."/>
            <person name="Cavanaugh K."/>
            <person name="Han R."/>
            <person name="Bertier L."/>
            <person name="Beede B."/>
            <person name="Kafkas S."/>
            <person name="Golino D."/>
            <person name="Preece J."/>
            <person name="Michelmore R."/>
        </authorList>
    </citation>
    <scope>NUCLEOTIDE SEQUENCE [LARGE SCALE GENOMIC DNA]</scope>
</reference>
<accession>A0ACC0ZRY0</accession>